<dbReference type="InterPro" id="IPR050956">
    <property type="entry name" value="2C_system_His_kinase"/>
</dbReference>
<dbReference type="Gene3D" id="3.30.565.10">
    <property type="entry name" value="Histidine kinase-like ATPase, C-terminal domain"/>
    <property type="match status" value="1"/>
</dbReference>
<feature type="modified residue" description="4-aspartylphosphate" evidence="2">
    <location>
        <position position="831"/>
    </location>
</feature>
<dbReference type="InterPro" id="IPR058846">
    <property type="entry name" value="PAS-like"/>
</dbReference>
<dbReference type="PRINTS" id="PR00344">
    <property type="entry name" value="BCTRLSENSOR"/>
</dbReference>
<dbReference type="Gene3D" id="3.30.450.20">
    <property type="entry name" value="PAS domain"/>
    <property type="match status" value="2"/>
</dbReference>
<feature type="domain" description="Response regulatory" evidence="4">
    <location>
        <begin position="771"/>
        <end position="902"/>
    </location>
</feature>
<feature type="domain" description="Histidine kinase" evidence="3">
    <location>
        <begin position="458"/>
        <end position="740"/>
    </location>
</feature>
<evidence type="ECO:0000256" key="1">
    <source>
        <dbReference type="ARBA" id="ARBA00022553"/>
    </source>
</evidence>
<dbReference type="SUPFAM" id="SSF52172">
    <property type="entry name" value="CheY-like"/>
    <property type="match status" value="1"/>
</dbReference>
<dbReference type="Pfam" id="PF02518">
    <property type="entry name" value="HATPase_c"/>
    <property type="match status" value="1"/>
</dbReference>
<dbReference type="PANTHER" id="PTHR43719:SF30">
    <property type="entry name" value="TWO-COMPONENT SYSTEM RESPONSE REGULATOR"/>
    <property type="match status" value="1"/>
</dbReference>
<dbReference type="Pfam" id="PF26131">
    <property type="entry name" value="PAS-like"/>
    <property type="match status" value="1"/>
</dbReference>
<evidence type="ECO:0000259" key="5">
    <source>
        <dbReference type="PROSITE" id="PS50113"/>
    </source>
</evidence>
<dbReference type="CDD" id="cd00130">
    <property type="entry name" value="PAS"/>
    <property type="match status" value="1"/>
</dbReference>
<dbReference type="InterPro" id="IPR003594">
    <property type="entry name" value="HATPase_dom"/>
</dbReference>
<dbReference type="CDD" id="cd17546">
    <property type="entry name" value="REC_hyHK_CKI1_RcsC-like"/>
    <property type="match status" value="1"/>
</dbReference>
<dbReference type="EMBL" id="WNWS01000016">
    <property type="protein sequence ID" value="KAE9987599.1"/>
    <property type="molecule type" value="Genomic_DNA"/>
</dbReference>
<dbReference type="SUPFAM" id="SSF55874">
    <property type="entry name" value="ATPase domain of HSP90 chaperone/DNA topoisomerase II/histidine kinase"/>
    <property type="match status" value="1"/>
</dbReference>
<dbReference type="InterPro" id="IPR000700">
    <property type="entry name" value="PAS-assoc_C"/>
</dbReference>
<dbReference type="Proteomes" id="UP000447873">
    <property type="component" value="Unassembled WGS sequence"/>
</dbReference>
<dbReference type="InterPro" id="IPR035965">
    <property type="entry name" value="PAS-like_dom_sf"/>
</dbReference>
<accession>A0A8H3VEI7</accession>
<dbReference type="PANTHER" id="PTHR43719">
    <property type="entry name" value="TWO-COMPONENT HISTIDINE KINASE"/>
    <property type="match status" value="1"/>
</dbReference>
<gene>
    <name evidence="6" type="ORF">EG328_002240</name>
</gene>
<dbReference type="SMART" id="SM00387">
    <property type="entry name" value="HATPase_c"/>
    <property type="match status" value="1"/>
</dbReference>
<protein>
    <recommendedName>
        <fullName evidence="8">Histidine kinase</fullName>
    </recommendedName>
</protein>
<dbReference type="SUPFAM" id="SSF55785">
    <property type="entry name" value="PYP-like sensor domain (PAS domain)"/>
    <property type="match status" value="2"/>
</dbReference>
<dbReference type="InterPro" id="IPR011006">
    <property type="entry name" value="CheY-like_superfamily"/>
</dbReference>
<keyword evidence="1 2" id="KW-0597">Phosphoprotein</keyword>
<dbReference type="PROSITE" id="PS50109">
    <property type="entry name" value="HIS_KIN"/>
    <property type="match status" value="1"/>
</dbReference>
<feature type="domain" description="PAC" evidence="5">
    <location>
        <begin position="378"/>
        <end position="436"/>
    </location>
</feature>
<organism evidence="6 7">
    <name type="scientific">Venturia inaequalis</name>
    <name type="common">Apple scab fungus</name>
    <dbReference type="NCBI Taxonomy" id="5025"/>
    <lineage>
        <taxon>Eukaryota</taxon>
        <taxon>Fungi</taxon>
        <taxon>Dikarya</taxon>
        <taxon>Ascomycota</taxon>
        <taxon>Pezizomycotina</taxon>
        <taxon>Dothideomycetes</taxon>
        <taxon>Pleosporomycetidae</taxon>
        <taxon>Venturiales</taxon>
        <taxon>Venturiaceae</taxon>
        <taxon>Venturia</taxon>
    </lineage>
</organism>
<dbReference type="Gene3D" id="1.10.287.130">
    <property type="match status" value="1"/>
</dbReference>
<reference evidence="6 7" key="1">
    <citation type="submission" date="2018-12" db="EMBL/GenBank/DDBJ databases">
        <title>Venturia inaequalis Genome Resource.</title>
        <authorList>
            <person name="Lichtner F.J."/>
        </authorList>
    </citation>
    <scope>NUCLEOTIDE SEQUENCE [LARGE SCALE GENOMIC DNA]</scope>
    <source>
        <strain evidence="6 7">120213</strain>
    </source>
</reference>
<dbReference type="InterPro" id="IPR004358">
    <property type="entry name" value="Sig_transdc_His_kin-like_C"/>
</dbReference>
<dbReference type="AlphaFoldDB" id="A0A8H3VEI7"/>
<evidence type="ECO:0008006" key="8">
    <source>
        <dbReference type="Google" id="ProtNLM"/>
    </source>
</evidence>
<dbReference type="InterPro" id="IPR000014">
    <property type="entry name" value="PAS"/>
</dbReference>
<dbReference type="PROSITE" id="PS50113">
    <property type="entry name" value="PAC"/>
    <property type="match status" value="2"/>
</dbReference>
<dbReference type="GO" id="GO:0016772">
    <property type="term" value="F:transferase activity, transferring phosphorus-containing groups"/>
    <property type="evidence" value="ECO:0007669"/>
    <property type="project" value="InterPro"/>
</dbReference>
<dbReference type="Pfam" id="PF00072">
    <property type="entry name" value="Response_reg"/>
    <property type="match status" value="1"/>
</dbReference>
<comment type="caution">
    <text evidence="6">The sequence shown here is derived from an EMBL/GenBank/DDBJ whole genome shotgun (WGS) entry which is preliminary data.</text>
</comment>
<dbReference type="SMART" id="SM00091">
    <property type="entry name" value="PAS"/>
    <property type="match status" value="1"/>
</dbReference>
<dbReference type="PROSITE" id="PS50110">
    <property type="entry name" value="RESPONSE_REGULATORY"/>
    <property type="match status" value="1"/>
</dbReference>
<dbReference type="InterPro" id="IPR005467">
    <property type="entry name" value="His_kinase_dom"/>
</dbReference>
<dbReference type="InterPro" id="IPR036890">
    <property type="entry name" value="HATPase_C_sf"/>
</dbReference>
<evidence type="ECO:0000313" key="7">
    <source>
        <dbReference type="Proteomes" id="UP000447873"/>
    </source>
</evidence>
<dbReference type="InterPro" id="IPR013655">
    <property type="entry name" value="PAS_fold_3"/>
</dbReference>
<evidence type="ECO:0000259" key="4">
    <source>
        <dbReference type="PROSITE" id="PS50110"/>
    </source>
</evidence>
<name>A0A8H3VEI7_VENIN</name>
<dbReference type="GO" id="GO:0000160">
    <property type="term" value="P:phosphorelay signal transduction system"/>
    <property type="evidence" value="ECO:0007669"/>
    <property type="project" value="InterPro"/>
</dbReference>
<feature type="domain" description="PAC" evidence="5">
    <location>
        <begin position="226"/>
        <end position="278"/>
    </location>
</feature>
<sequence length="907" mass="102573">MDSPLPSLAFYLNADPLPSFIIPIDLQGPIDFELYFCNDAFTRDSRLSSLILGDNKFKHWCQTASDWRDQYDFANYSWTAFAINHHLQSIRASSLRKAVETQEPVTDDAIEKKLKEASLAITKLQSLERLFEISQIGTFEYDQGGDMIRANQEAYYRMTGYPKSCHQKNKYGNPDFSFMDIVYPPDLELAASMWGTLLLGKPACFEIRIKKSRDPPTTAAYPRCHSTSALNLGFEDEDFLWVIAACAPIMDDARNVVYICGNTTDISAQKRVQSEATRRAEALERAEESEQIFAHVAEMFETRMRLLNIANCGTRAPVGIYVFDGEQNLTFCNEKFFEITGHPRTPFQDIDWRYFIHADDVHIGAEAWRTLLEDKTRAFSEWRTRSSWRNTDGLQRQGWVESIAIPELDSEGNVTRVVGIVNDITRYKDMEDTQRNRIEEAIQEKLQKENFIDITSHEVIKIMRNPLSAVLQSADAIAMSLEQILSLLLWKGFSPATEHIVDAISSETRSCLESVQTIVACSLHQKNIIDDVLTLSKLDSNMISIFPIRSQPVEIVKDTIRMFAIECLKEGIGLEFVEDGSLLELGSSRLMFDPLRFNQVLINLLTNAIKFTRDRVIKEITVTLGITSERPSDHWDDDIVFADHKTIPQDLSDNPEWGTGRKVFLWVKVRDTGCGIAVEEQHKLFKKFTQADSRTHITYGGSGLGLFISKSLTELCSGNIGVSSIPQVGSTFAFFIGTRISISPDPEEDPMLWSTMSQRSVSPEVPFKAVSVLLVEDNLVNQKVLSKQLEKAGFIVYIVGHGGEALNFLRTTKFWRDQNMAGLDLGLVLMDIEMPVMGGLECARKIRELQQSGDIVSHVPIMAVTANARVEQLKIARESGMDDAIAKPFRIVELLPKIEMLARRWSQ</sequence>
<evidence type="ECO:0000259" key="3">
    <source>
        <dbReference type="PROSITE" id="PS50109"/>
    </source>
</evidence>
<proteinExistence type="predicted"/>
<dbReference type="Pfam" id="PF08447">
    <property type="entry name" value="PAS_3"/>
    <property type="match status" value="1"/>
</dbReference>
<evidence type="ECO:0000313" key="6">
    <source>
        <dbReference type="EMBL" id="KAE9987599.1"/>
    </source>
</evidence>
<dbReference type="NCBIfam" id="TIGR00229">
    <property type="entry name" value="sensory_box"/>
    <property type="match status" value="1"/>
</dbReference>
<dbReference type="InterPro" id="IPR001789">
    <property type="entry name" value="Sig_transdc_resp-reg_receiver"/>
</dbReference>
<dbReference type="Gene3D" id="3.40.50.2300">
    <property type="match status" value="1"/>
</dbReference>
<dbReference type="SMART" id="SM00448">
    <property type="entry name" value="REC"/>
    <property type="match status" value="1"/>
</dbReference>
<evidence type="ECO:0000256" key="2">
    <source>
        <dbReference type="PROSITE-ProRule" id="PRU00169"/>
    </source>
</evidence>